<evidence type="ECO:0000313" key="3">
    <source>
        <dbReference type="Proteomes" id="UP000177682"/>
    </source>
</evidence>
<proteinExistence type="predicted"/>
<protein>
    <submittedName>
        <fullName evidence="2">Uncharacterized protein</fullName>
    </submittedName>
</protein>
<dbReference type="AlphaFoldDB" id="A0A1F5PJS8"/>
<gene>
    <name evidence="2" type="ORF">A3E29_03015</name>
</gene>
<organism evidence="2 3">
    <name type="scientific">Candidatus Doudnabacteria bacterium RIFCSPHIGHO2_12_FULL_48_16</name>
    <dbReference type="NCBI Taxonomy" id="1817838"/>
    <lineage>
        <taxon>Bacteria</taxon>
        <taxon>Candidatus Doudnaibacteriota</taxon>
    </lineage>
</organism>
<evidence type="ECO:0000313" key="2">
    <source>
        <dbReference type="EMBL" id="OGE90054.1"/>
    </source>
</evidence>
<dbReference type="Proteomes" id="UP000177682">
    <property type="component" value="Unassembled WGS sequence"/>
</dbReference>
<comment type="caution">
    <text evidence="2">The sequence shown here is derived from an EMBL/GenBank/DDBJ whole genome shotgun (WGS) entry which is preliminary data.</text>
</comment>
<sequence>MTQRDASPPPPTVGRAKYTGPAKYAPPGYVRTGPARQPGEPETYEYQDPDARNPDDGGD</sequence>
<reference evidence="2 3" key="1">
    <citation type="journal article" date="2016" name="Nat. Commun.">
        <title>Thousands of microbial genomes shed light on interconnected biogeochemical processes in an aquifer system.</title>
        <authorList>
            <person name="Anantharaman K."/>
            <person name="Brown C.T."/>
            <person name="Hug L.A."/>
            <person name="Sharon I."/>
            <person name="Castelle C.J."/>
            <person name="Probst A.J."/>
            <person name="Thomas B.C."/>
            <person name="Singh A."/>
            <person name="Wilkins M.J."/>
            <person name="Karaoz U."/>
            <person name="Brodie E.L."/>
            <person name="Williams K.H."/>
            <person name="Hubbard S.S."/>
            <person name="Banfield J.F."/>
        </authorList>
    </citation>
    <scope>NUCLEOTIDE SEQUENCE [LARGE SCALE GENOMIC DNA]</scope>
</reference>
<dbReference type="EMBL" id="MFEY01000007">
    <property type="protein sequence ID" value="OGE90054.1"/>
    <property type="molecule type" value="Genomic_DNA"/>
</dbReference>
<feature type="region of interest" description="Disordered" evidence="1">
    <location>
        <begin position="1"/>
        <end position="59"/>
    </location>
</feature>
<feature type="compositionally biased region" description="Basic and acidic residues" evidence="1">
    <location>
        <begin position="49"/>
        <end position="59"/>
    </location>
</feature>
<name>A0A1F5PJS8_9BACT</name>
<accession>A0A1F5PJS8</accession>
<evidence type="ECO:0000256" key="1">
    <source>
        <dbReference type="SAM" id="MobiDB-lite"/>
    </source>
</evidence>